<reference evidence="2" key="1">
    <citation type="submission" date="2021-03" db="EMBL/GenBank/DDBJ databases">
        <authorList>
            <person name="Bekaert M."/>
        </authorList>
    </citation>
    <scope>NUCLEOTIDE SEQUENCE</scope>
</reference>
<comment type="caution">
    <text evidence="2">The sequence shown here is derived from an EMBL/GenBank/DDBJ whole genome shotgun (WGS) entry which is preliminary data.</text>
</comment>
<name>A0A8S3SLE2_MYTED</name>
<sequence>MGAAASTGDNQSDDEDDKSLTSNYSTRNSALWNNNKSVSLIDNPNAVSVQYLDLMNETSGYWTFDDSVKTRVSHVLLDQNEEEEFESHNLTAKELKLKDIVSHDKTESKGELNDSTLVESCDSGLNESHVTSETCESSYSDITSNPGDQIVSDQDVKCNSVDESVSSTDEDKKEQITGDQEENVILILKVTAILLRMERTKLQGTRV</sequence>
<organism evidence="2 3">
    <name type="scientific">Mytilus edulis</name>
    <name type="common">Blue mussel</name>
    <dbReference type="NCBI Taxonomy" id="6550"/>
    <lineage>
        <taxon>Eukaryota</taxon>
        <taxon>Metazoa</taxon>
        <taxon>Spiralia</taxon>
        <taxon>Lophotrochozoa</taxon>
        <taxon>Mollusca</taxon>
        <taxon>Bivalvia</taxon>
        <taxon>Autobranchia</taxon>
        <taxon>Pteriomorphia</taxon>
        <taxon>Mytilida</taxon>
        <taxon>Mytiloidea</taxon>
        <taxon>Mytilidae</taxon>
        <taxon>Mytilinae</taxon>
        <taxon>Mytilus</taxon>
    </lineage>
</organism>
<evidence type="ECO:0000313" key="3">
    <source>
        <dbReference type="Proteomes" id="UP000683360"/>
    </source>
</evidence>
<gene>
    <name evidence="2" type="ORF">MEDL_32346</name>
</gene>
<dbReference type="AlphaFoldDB" id="A0A8S3SLE2"/>
<evidence type="ECO:0000256" key="1">
    <source>
        <dbReference type="SAM" id="MobiDB-lite"/>
    </source>
</evidence>
<keyword evidence="3" id="KW-1185">Reference proteome</keyword>
<dbReference type="OrthoDB" id="10613914at2759"/>
<accession>A0A8S3SLE2</accession>
<evidence type="ECO:0000313" key="2">
    <source>
        <dbReference type="EMBL" id="CAG2218749.1"/>
    </source>
</evidence>
<dbReference type="EMBL" id="CAJPWZ010001607">
    <property type="protein sequence ID" value="CAG2218749.1"/>
    <property type="molecule type" value="Genomic_DNA"/>
</dbReference>
<protein>
    <submittedName>
        <fullName evidence="2">Uncharacterized protein</fullName>
    </submittedName>
</protein>
<dbReference type="Proteomes" id="UP000683360">
    <property type="component" value="Unassembled WGS sequence"/>
</dbReference>
<feature type="region of interest" description="Disordered" evidence="1">
    <location>
        <begin position="1"/>
        <end position="23"/>
    </location>
</feature>
<proteinExistence type="predicted"/>